<dbReference type="AlphaFoldDB" id="A0A401HNV2"/>
<evidence type="ECO:0000256" key="2">
    <source>
        <dbReference type="ARBA" id="ARBA00022485"/>
    </source>
</evidence>
<evidence type="ECO:0000256" key="4">
    <source>
        <dbReference type="ARBA" id="ARBA00022982"/>
    </source>
</evidence>
<feature type="domain" description="4Fe-4S ferredoxin-type" evidence="7">
    <location>
        <begin position="57"/>
        <end position="85"/>
    </location>
</feature>
<dbReference type="PROSITE" id="PS51379">
    <property type="entry name" value="4FE4S_FER_2"/>
    <property type="match status" value="2"/>
</dbReference>
<proteinExistence type="predicted"/>
<dbReference type="PANTHER" id="PTHR42859:SF10">
    <property type="entry name" value="DIMETHYLSULFOXIDE REDUCTASE CHAIN B"/>
    <property type="match status" value="1"/>
</dbReference>
<evidence type="ECO:0000256" key="3">
    <source>
        <dbReference type="ARBA" id="ARBA00022723"/>
    </source>
</evidence>
<comment type="caution">
    <text evidence="8">The sequence shown here is derived from an EMBL/GenBank/DDBJ whole genome shotgun (WGS) entry which is preliminary data.</text>
</comment>
<evidence type="ECO:0000313" key="8">
    <source>
        <dbReference type="EMBL" id="GBF35883.1"/>
    </source>
</evidence>
<dbReference type="InterPro" id="IPR017896">
    <property type="entry name" value="4Fe4S_Fe-S-bd"/>
</dbReference>
<keyword evidence="1" id="KW-0813">Transport</keyword>
<dbReference type="Pfam" id="PF00037">
    <property type="entry name" value="Fer4"/>
    <property type="match status" value="1"/>
</dbReference>
<accession>A0A401HNV2</accession>
<keyword evidence="5" id="KW-0408">Iron</keyword>
<dbReference type="Gene3D" id="3.30.70.20">
    <property type="match status" value="2"/>
</dbReference>
<evidence type="ECO:0000313" key="9">
    <source>
        <dbReference type="Proteomes" id="UP000290527"/>
    </source>
</evidence>
<dbReference type="PROSITE" id="PS00198">
    <property type="entry name" value="4FE4S_FER_1"/>
    <property type="match status" value="1"/>
</dbReference>
<organism evidence="8 9">
    <name type="scientific">Methanofervidicoccus abyssi</name>
    <dbReference type="NCBI Taxonomy" id="2082189"/>
    <lineage>
        <taxon>Archaea</taxon>
        <taxon>Methanobacteriati</taxon>
        <taxon>Methanobacteriota</taxon>
        <taxon>Methanomada group</taxon>
        <taxon>Methanococci</taxon>
        <taxon>Methanococcales</taxon>
        <taxon>Methanofervidicoccus</taxon>
    </lineage>
</organism>
<evidence type="ECO:0000256" key="5">
    <source>
        <dbReference type="ARBA" id="ARBA00023004"/>
    </source>
</evidence>
<gene>
    <name evidence="8" type="ORF">MHHB_P0108</name>
</gene>
<keyword evidence="4" id="KW-0249">Electron transport</keyword>
<protein>
    <submittedName>
        <fullName evidence="8">Carbon-monoxide dehydrogenase iron sulfur subunit</fullName>
    </submittedName>
</protein>
<dbReference type="GO" id="GO:0051539">
    <property type="term" value="F:4 iron, 4 sulfur cluster binding"/>
    <property type="evidence" value="ECO:0007669"/>
    <property type="project" value="UniProtKB-KW"/>
</dbReference>
<dbReference type="InterPro" id="IPR050294">
    <property type="entry name" value="RnfB_subfamily"/>
</dbReference>
<evidence type="ECO:0000256" key="1">
    <source>
        <dbReference type="ARBA" id="ARBA00022448"/>
    </source>
</evidence>
<dbReference type="InterPro" id="IPR017900">
    <property type="entry name" value="4Fe4S_Fe_S_CS"/>
</dbReference>
<sequence>MKLIPNAKLCIGCKSCERVCPTNGIVVIDKTPIKCMHCEDAPCYNVCPVGAIEWIEDKVVVNDRCIGCGLCVDACPFGIIRIDPNTGKAFKCHGCYMYDVEMCKSVCPTGALQYREENIVSKRERLVSKLKRIYTYI</sequence>
<dbReference type="Proteomes" id="UP000290527">
    <property type="component" value="Unassembled WGS sequence"/>
</dbReference>
<dbReference type="Pfam" id="PF13247">
    <property type="entry name" value="Fer4_11"/>
    <property type="match status" value="1"/>
</dbReference>
<dbReference type="PANTHER" id="PTHR42859">
    <property type="entry name" value="OXIDOREDUCTASE"/>
    <property type="match status" value="1"/>
</dbReference>
<dbReference type="GO" id="GO:0016491">
    <property type="term" value="F:oxidoreductase activity"/>
    <property type="evidence" value="ECO:0007669"/>
    <property type="project" value="UniProtKB-ARBA"/>
</dbReference>
<keyword evidence="3" id="KW-0479">Metal-binding</keyword>
<dbReference type="EMBL" id="BFAX01000001">
    <property type="protein sequence ID" value="GBF35883.1"/>
    <property type="molecule type" value="Genomic_DNA"/>
</dbReference>
<keyword evidence="2" id="KW-0004">4Fe-4S</keyword>
<dbReference type="RefSeq" id="WP_131006674.1">
    <property type="nucleotide sequence ID" value="NZ_BFAX01000001.1"/>
</dbReference>
<dbReference type="GO" id="GO:0046872">
    <property type="term" value="F:metal ion binding"/>
    <property type="evidence" value="ECO:0007669"/>
    <property type="project" value="UniProtKB-KW"/>
</dbReference>
<reference evidence="8 9" key="1">
    <citation type="journal article" date="2019" name="Int. J. Syst. Evol. Microbiol.">
        <title>Methanofervidicoccus abyssi gen. nov., sp. nov., a hydrogenotrophic methanogen, isolated from a hydrothermal vent chimney in the Mid-Cayman Spreading Center, the Caribbean Sea.</title>
        <authorList>
            <person name="Sakai S."/>
            <person name="Takaki Y."/>
            <person name="Miyazaki M."/>
            <person name="Ogawara M."/>
            <person name="Yanagawa K."/>
            <person name="Miyazaki J."/>
            <person name="Takai K."/>
        </authorList>
    </citation>
    <scope>NUCLEOTIDE SEQUENCE [LARGE SCALE GENOMIC DNA]</scope>
    <source>
        <strain evidence="8 9">HHB</strain>
    </source>
</reference>
<name>A0A401HNV2_9EURY</name>
<dbReference type="SUPFAM" id="SSF54862">
    <property type="entry name" value="4Fe-4S ferredoxins"/>
    <property type="match status" value="1"/>
</dbReference>
<evidence type="ECO:0000256" key="6">
    <source>
        <dbReference type="ARBA" id="ARBA00023014"/>
    </source>
</evidence>
<dbReference type="OrthoDB" id="2837at2157"/>
<keyword evidence="9" id="KW-1185">Reference proteome</keyword>
<evidence type="ECO:0000259" key="7">
    <source>
        <dbReference type="PROSITE" id="PS51379"/>
    </source>
</evidence>
<feature type="domain" description="4Fe-4S ferredoxin-type" evidence="7">
    <location>
        <begin position="1"/>
        <end position="30"/>
    </location>
</feature>
<keyword evidence="6" id="KW-0411">Iron-sulfur</keyword>